<reference evidence="3" key="1">
    <citation type="submission" date="2021-01" db="EMBL/GenBank/DDBJ databases">
        <authorList>
            <person name="Corre E."/>
            <person name="Pelletier E."/>
            <person name="Niang G."/>
            <person name="Scheremetjew M."/>
            <person name="Finn R."/>
            <person name="Kale V."/>
            <person name="Holt S."/>
            <person name="Cochrane G."/>
            <person name="Meng A."/>
            <person name="Brown T."/>
            <person name="Cohen L."/>
        </authorList>
    </citation>
    <scope>NUCLEOTIDE SEQUENCE</scope>
    <source>
        <strain evidence="3">RCC2335</strain>
    </source>
</reference>
<dbReference type="Gene3D" id="3.40.30.10">
    <property type="entry name" value="Glutaredoxin"/>
    <property type="match status" value="1"/>
</dbReference>
<evidence type="ECO:0000313" key="3">
    <source>
        <dbReference type="EMBL" id="CAD9722526.1"/>
    </source>
</evidence>
<protein>
    <recommendedName>
        <fullName evidence="1">Glutaredoxin-like protein</fullName>
    </recommendedName>
</protein>
<dbReference type="InterPro" id="IPR008554">
    <property type="entry name" value="Glutaredoxin-like"/>
</dbReference>
<sequence>MMMKTSSRLRVGWGLQGRTHACERRPPSGTPSRTTWPNATTRPRSSLNNNNDNNNKHDTPRYRLVLYGKKECEACVVLTRKVKALLDRSKFIPNSELYLCELLEKDIMEEIKWQWLYGASVPEIACVMVAGADDGDGEDEEEVLLPRISHRETTDQIGKHLERALRDLGSAS</sequence>
<keyword evidence="1" id="KW-0813">Transport</keyword>
<name>A0A7S2TAR9_9CHLO</name>
<dbReference type="Pfam" id="PF05768">
    <property type="entry name" value="Glrx-like"/>
    <property type="match status" value="1"/>
</dbReference>
<dbReference type="AlphaFoldDB" id="A0A7S2TAR9"/>
<organism evidence="3">
    <name type="scientific">Chloropicon roscoffensis</name>
    <dbReference type="NCBI Taxonomy" id="1461544"/>
    <lineage>
        <taxon>Eukaryota</taxon>
        <taxon>Viridiplantae</taxon>
        <taxon>Chlorophyta</taxon>
        <taxon>Chloropicophyceae</taxon>
        <taxon>Chloropicales</taxon>
        <taxon>Chloropicaceae</taxon>
        <taxon>Chloropicon</taxon>
    </lineage>
</organism>
<dbReference type="EMBL" id="HBHM01002286">
    <property type="protein sequence ID" value="CAD9722526.1"/>
    <property type="molecule type" value="Transcribed_RNA"/>
</dbReference>
<evidence type="ECO:0000256" key="2">
    <source>
        <dbReference type="SAM" id="MobiDB-lite"/>
    </source>
</evidence>
<proteinExistence type="inferred from homology"/>
<keyword evidence="1" id="KW-0249">Electron transport</keyword>
<accession>A0A7S2TAR9</accession>
<comment type="similarity">
    <text evidence="1">Belongs to the glutaredoxin family.</text>
</comment>
<feature type="compositionally biased region" description="Polar residues" evidence="2">
    <location>
        <begin position="30"/>
        <end position="47"/>
    </location>
</feature>
<evidence type="ECO:0000256" key="1">
    <source>
        <dbReference type="RuleBase" id="RU363082"/>
    </source>
</evidence>
<gene>
    <name evidence="3" type="ORF">CROS1312_LOCUS1794</name>
</gene>
<feature type="region of interest" description="Disordered" evidence="2">
    <location>
        <begin position="19"/>
        <end position="58"/>
    </location>
</feature>